<dbReference type="Proteomes" id="UP000077315">
    <property type="component" value="Unassembled WGS sequence"/>
</dbReference>
<accession>A0A167PU98</accession>
<reference evidence="6" key="1">
    <citation type="submission" date="2015-06" db="EMBL/GenBank/DDBJ databases">
        <title>Expansion of signal transduction pathways in fungi by whole-genome duplication.</title>
        <authorList>
            <consortium name="DOE Joint Genome Institute"/>
            <person name="Corrochano L.M."/>
            <person name="Kuo A."/>
            <person name="Marcet-Houben M."/>
            <person name="Polaino S."/>
            <person name="Salamov A."/>
            <person name="Villalobos J.M."/>
            <person name="Alvarez M.I."/>
            <person name="Avalos J."/>
            <person name="Benito E.P."/>
            <person name="Benoit I."/>
            <person name="Burger G."/>
            <person name="Camino L.P."/>
            <person name="Canovas D."/>
            <person name="Cerda-Olmedo E."/>
            <person name="Cheng J.-F."/>
            <person name="Dominguez A."/>
            <person name="Elias M."/>
            <person name="Eslava A.P."/>
            <person name="Glaser F."/>
            <person name="Grimwood J."/>
            <person name="Gutierrez G."/>
            <person name="Heitman J."/>
            <person name="Henrissat B."/>
            <person name="Iturriaga E.A."/>
            <person name="Lang B.F."/>
            <person name="Lavin J.L."/>
            <person name="Lee S."/>
            <person name="Li W."/>
            <person name="Lindquist E."/>
            <person name="Lopez-Garcia S."/>
            <person name="Luque E.M."/>
            <person name="Marcos A.T."/>
            <person name="Martin J."/>
            <person name="McCluskey K."/>
            <person name="Medina H.R."/>
            <person name="Miralles-Duran A."/>
            <person name="Miyazaki A."/>
            <person name="Munoz-Torres E."/>
            <person name="Oguiza J.A."/>
            <person name="Ohm R."/>
            <person name="Olmedo M."/>
            <person name="Orejas M."/>
            <person name="Ortiz-Castellanos L."/>
            <person name="Pisabarro A.G."/>
            <person name="Rodriguez-Romero J."/>
            <person name="Ruiz-Herrera J."/>
            <person name="Ruiz-Vazquez R."/>
            <person name="Sanz C."/>
            <person name="Schackwitz W."/>
            <person name="Schmutz J."/>
            <person name="Shahriari M."/>
            <person name="Shelest E."/>
            <person name="Silva-Franco F."/>
            <person name="Soanes D."/>
            <person name="Syed K."/>
            <person name="Tagua V.G."/>
            <person name="Talbot N.J."/>
            <person name="Thon M."/>
            <person name="De vries R.P."/>
            <person name="Wiebenga A."/>
            <person name="Yadav J.S."/>
            <person name="Braun E.L."/>
            <person name="Baker S."/>
            <person name="Garre V."/>
            <person name="Horwitz B."/>
            <person name="Torres-Martinez S."/>
            <person name="Idnurm A."/>
            <person name="Herrera-Estrella A."/>
            <person name="Gabaldon T."/>
            <person name="Grigoriev I.V."/>
        </authorList>
    </citation>
    <scope>NUCLEOTIDE SEQUENCE [LARGE SCALE GENOMIC DNA]</scope>
    <source>
        <strain evidence="6">NRRL 1555(-)</strain>
    </source>
</reference>
<organism evidence="5 6">
    <name type="scientific">Phycomyces blakesleeanus (strain ATCC 8743b / DSM 1359 / FGSC 10004 / NBRC 33097 / NRRL 1555)</name>
    <dbReference type="NCBI Taxonomy" id="763407"/>
    <lineage>
        <taxon>Eukaryota</taxon>
        <taxon>Fungi</taxon>
        <taxon>Fungi incertae sedis</taxon>
        <taxon>Mucoromycota</taxon>
        <taxon>Mucoromycotina</taxon>
        <taxon>Mucoromycetes</taxon>
        <taxon>Mucorales</taxon>
        <taxon>Phycomycetaceae</taxon>
        <taxon>Phycomyces</taxon>
    </lineage>
</organism>
<evidence type="ECO:0000256" key="1">
    <source>
        <dbReference type="ARBA" id="ARBA00019186"/>
    </source>
</evidence>
<dbReference type="InParanoid" id="A0A167PU98"/>
<dbReference type="OrthoDB" id="10260712at2759"/>
<comment type="function">
    <text evidence="4">Involved in 20S proteasome assembly.</text>
</comment>
<protein>
    <recommendedName>
        <fullName evidence="1 4">Proteasome assembly chaperone 2</fullName>
    </recommendedName>
</protein>
<name>A0A167PU98_PHYB8</name>
<dbReference type="GO" id="GO:0005829">
    <property type="term" value="C:cytosol"/>
    <property type="evidence" value="ECO:0007669"/>
    <property type="project" value="TreeGrafter"/>
</dbReference>
<evidence type="ECO:0000313" key="6">
    <source>
        <dbReference type="Proteomes" id="UP000077315"/>
    </source>
</evidence>
<evidence type="ECO:0000256" key="3">
    <source>
        <dbReference type="ARBA" id="ARBA00025745"/>
    </source>
</evidence>
<dbReference type="EMBL" id="KV440973">
    <property type="protein sequence ID" value="OAD78548.1"/>
    <property type="molecule type" value="Genomic_DNA"/>
</dbReference>
<dbReference type="GeneID" id="29004134"/>
<evidence type="ECO:0000256" key="2">
    <source>
        <dbReference type="ARBA" id="ARBA00023186"/>
    </source>
</evidence>
<keyword evidence="6" id="KW-1185">Reference proteome</keyword>
<dbReference type="PANTHER" id="PTHR12970">
    <property type="entry name" value="PROTEASOME ASSEMBLY CHAPERONE 2"/>
    <property type="match status" value="1"/>
</dbReference>
<dbReference type="Gene3D" id="3.40.50.10900">
    <property type="entry name" value="PAC-like subunit"/>
    <property type="match status" value="1"/>
</dbReference>
<dbReference type="GO" id="GO:0005634">
    <property type="term" value="C:nucleus"/>
    <property type="evidence" value="ECO:0007669"/>
    <property type="project" value="TreeGrafter"/>
</dbReference>
<gene>
    <name evidence="5" type="ORF">PHYBLDRAFT_77121</name>
</gene>
<proteinExistence type="inferred from homology"/>
<dbReference type="GO" id="GO:0043248">
    <property type="term" value="P:proteasome assembly"/>
    <property type="evidence" value="ECO:0007669"/>
    <property type="project" value="TreeGrafter"/>
</dbReference>
<comment type="similarity">
    <text evidence="3 4">Belongs to the PSMG2 family.</text>
</comment>
<dbReference type="STRING" id="763407.A0A167PU98"/>
<dbReference type="PIRSF" id="PIRSF010044">
    <property type="entry name" value="UCP010044"/>
    <property type="match status" value="1"/>
</dbReference>
<dbReference type="InterPro" id="IPR019151">
    <property type="entry name" value="Proteasome_assmbl_chaperone_2"/>
</dbReference>
<evidence type="ECO:0000313" key="5">
    <source>
        <dbReference type="EMBL" id="OAD78548.1"/>
    </source>
</evidence>
<dbReference type="VEuPathDB" id="FungiDB:PHYBLDRAFT_77121"/>
<dbReference type="RefSeq" id="XP_018296588.1">
    <property type="nucleotide sequence ID" value="XM_018443228.1"/>
</dbReference>
<dbReference type="PANTHER" id="PTHR12970:SF1">
    <property type="entry name" value="PROTEASOME ASSEMBLY CHAPERONE 2"/>
    <property type="match status" value="1"/>
</dbReference>
<keyword evidence="2 4" id="KW-0143">Chaperone</keyword>
<sequence>MDTFVATPSFNKKDLEGSTLVLPTVSIGNVPQLTCDLIIHTLHLDRVGFLDDDSVLPVAGAREETGGIGVSVPIEVFQSSDHKWTVVQQRAPTEKGKKQQFLENIREFVKVHKFSQVVLLTSIDASRRIDAQINSVPFRVLGTGKSQLSEHAISLGVPQLEQVDESEEKEKESVIPSLPGSGLARHLFRKFKESGIPATILSMFALEGDNVSDSIAFVNFVNTILELKSNKDASGSWTPPKSWEYLFGTPYNAELYQ</sequence>
<dbReference type="InterPro" id="IPR038389">
    <property type="entry name" value="PSMG2_sf"/>
</dbReference>
<comment type="subunit">
    <text evidence="4">Component of the 20S proteasome chaperone.</text>
</comment>
<evidence type="ECO:0000256" key="4">
    <source>
        <dbReference type="PIRNR" id="PIRNR010044"/>
    </source>
</evidence>
<dbReference type="InterPro" id="IPR016562">
    <property type="entry name" value="Proteasome_assmbl_chp_2_euk"/>
</dbReference>
<dbReference type="AlphaFoldDB" id="A0A167PU98"/>
<dbReference type="Pfam" id="PF09754">
    <property type="entry name" value="PAC2"/>
    <property type="match status" value="1"/>
</dbReference>